<organism evidence="1 2">
    <name type="scientific">Beijerinckia indica subsp. indica (strain ATCC 9039 / DSM 1715 / NCIMB 8712)</name>
    <dbReference type="NCBI Taxonomy" id="395963"/>
    <lineage>
        <taxon>Bacteria</taxon>
        <taxon>Pseudomonadati</taxon>
        <taxon>Pseudomonadota</taxon>
        <taxon>Alphaproteobacteria</taxon>
        <taxon>Hyphomicrobiales</taxon>
        <taxon>Beijerinckiaceae</taxon>
        <taxon>Beijerinckia</taxon>
    </lineage>
</organism>
<gene>
    <name evidence="1" type="ordered locus">Bind_3403</name>
</gene>
<dbReference type="AlphaFoldDB" id="B2IEM0"/>
<name>B2IEM0_BEII9</name>
<protein>
    <submittedName>
        <fullName evidence="1">Uncharacterized protein</fullName>
    </submittedName>
</protein>
<sequence>MNRATSNERLLSFAQSSKKAKNSFSATLDKIEVTLGTPHSTSGSVRSLIEKGFQTKKGTPFLDEFHAVTRKICP</sequence>
<reference evidence="1 2" key="2">
    <citation type="journal article" date="2010" name="J. Bacteriol.">
        <title>Complete genome sequence of Beijerinckia indica subsp. indica.</title>
        <authorList>
            <person name="Tamas I."/>
            <person name="Dedysh S.N."/>
            <person name="Liesack W."/>
            <person name="Stott M.B."/>
            <person name="Alam M."/>
            <person name="Murrell J.C."/>
            <person name="Dunfield P.F."/>
        </authorList>
    </citation>
    <scope>NUCLEOTIDE SEQUENCE [LARGE SCALE GENOMIC DNA]</scope>
    <source>
        <strain evidence="2">ATCC 9039 / DSM 1715 / NCIMB 8712</strain>
    </source>
</reference>
<evidence type="ECO:0000313" key="1">
    <source>
        <dbReference type="EMBL" id="ACB96960.1"/>
    </source>
</evidence>
<dbReference type="HOGENOM" id="CLU_2680254_0_0_5"/>
<dbReference type="STRING" id="395963.Bind_3403"/>
<reference evidence="2" key="1">
    <citation type="submission" date="2008-03" db="EMBL/GenBank/DDBJ databases">
        <title>Complete sequence of chromosome of Beijerinckia indica subsp. indica ATCC 9039.</title>
        <authorList>
            <consortium name="US DOE Joint Genome Institute"/>
            <person name="Copeland A."/>
            <person name="Lucas S."/>
            <person name="Lapidus A."/>
            <person name="Glavina del Rio T."/>
            <person name="Dalin E."/>
            <person name="Tice H."/>
            <person name="Bruce D."/>
            <person name="Goodwin L."/>
            <person name="Pitluck S."/>
            <person name="LaButti K."/>
            <person name="Schmutz J."/>
            <person name="Larimer F."/>
            <person name="Land M."/>
            <person name="Hauser L."/>
            <person name="Kyrpides N."/>
            <person name="Mikhailova N."/>
            <person name="Dunfield P.F."/>
            <person name="Dedysh S.N."/>
            <person name="Liesack W."/>
            <person name="Saw J.H."/>
            <person name="Alam M."/>
            <person name="Chen Y."/>
            <person name="Murrell J.C."/>
            <person name="Richardson P."/>
        </authorList>
    </citation>
    <scope>NUCLEOTIDE SEQUENCE [LARGE SCALE GENOMIC DNA]</scope>
    <source>
        <strain evidence="2">ATCC 9039 / DSM 1715 / NCIMB 8712</strain>
    </source>
</reference>
<dbReference type="EMBL" id="CP001016">
    <property type="protein sequence ID" value="ACB96960.1"/>
    <property type="molecule type" value="Genomic_DNA"/>
</dbReference>
<accession>B2IEM0</accession>
<dbReference type="Proteomes" id="UP000001695">
    <property type="component" value="Chromosome"/>
</dbReference>
<dbReference type="KEGG" id="bid:Bind_3403"/>
<evidence type="ECO:0000313" key="2">
    <source>
        <dbReference type="Proteomes" id="UP000001695"/>
    </source>
</evidence>
<proteinExistence type="predicted"/>
<keyword evidence="2" id="KW-1185">Reference proteome</keyword>